<dbReference type="AlphaFoldDB" id="A0A7Y4L8B3"/>
<protein>
    <recommendedName>
        <fullName evidence="1">FAD dependent oxidoreductase domain-containing protein</fullName>
    </recommendedName>
</protein>
<reference evidence="2 3" key="1">
    <citation type="submission" date="2020-05" db="EMBL/GenBank/DDBJ databases">
        <title>Genome sequence of Kribbella sandramycini ATCC 39419.</title>
        <authorList>
            <person name="Maclea K.S."/>
            <person name="Fair J.L."/>
        </authorList>
    </citation>
    <scope>NUCLEOTIDE SEQUENCE [LARGE SCALE GENOMIC DNA]</scope>
    <source>
        <strain evidence="2 3">ATCC 39419</strain>
    </source>
</reference>
<evidence type="ECO:0000259" key="1">
    <source>
        <dbReference type="Pfam" id="PF01266"/>
    </source>
</evidence>
<dbReference type="InterPro" id="IPR006076">
    <property type="entry name" value="FAD-dep_OxRdtase"/>
</dbReference>
<dbReference type="Proteomes" id="UP000534306">
    <property type="component" value="Unassembled WGS sequence"/>
</dbReference>
<name>A0A7Y4L8B3_9ACTN</name>
<organism evidence="2 3">
    <name type="scientific">Kribbella sandramycini</name>
    <dbReference type="NCBI Taxonomy" id="60450"/>
    <lineage>
        <taxon>Bacteria</taxon>
        <taxon>Bacillati</taxon>
        <taxon>Actinomycetota</taxon>
        <taxon>Actinomycetes</taxon>
        <taxon>Propionibacteriales</taxon>
        <taxon>Kribbellaceae</taxon>
        <taxon>Kribbella</taxon>
    </lineage>
</organism>
<proteinExistence type="predicted"/>
<comment type="caution">
    <text evidence="2">The sequence shown here is derived from an EMBL/GenBank/DDBJ whole genome shotgun (WGS) entry which is preliminary data.</text>
</comment>
<dbReference type="Pfam" id="PF01266">
    <property type="entry name" value="DAO"/>
    <property type="match status" value="1"/>
</dbReference>
<dbReference type="Gene3D" id="3.50.50.60">
    <property type="entry name" value="FAD/NAD(P)-binding domain"/>
    <property type="match status" value="1"/>
</dbReference>
<feature type="domain" description="FAD dependent oxidoreductase" evidence="1">
    <location>
        <begin position="21"/>
        <end position="67"/>
    </location>
</feature>
<evidence type="ECO:0000313" key="2">
    <source>
        <dbReference type="EMBL" id="NOL45191.1"/>
    </source>
</evidence>
<sequence length="442" mass="47239">MNELAGGRPGREHRGMEMERAVVVGAGVSGLLAAMALSASCARVTVIDWDGTEGRAAGGWQPQWLLAGGAQALEELAPDFTSDLLGVGACPADPQRDVHSYVGGRRLHAGVTGLTGFGLSRSLLESVLRTRVEKLPQVEIWSGYDVLGLIGDRRRVTGVQLLPRLDGGATSYLVADLVVDAAGRGSRATCWLGELGYAGPEVDEVEVNVVYVGRHYRRVPGALGGRAATWVNYSREEPRCGVVMAQEHDVFAVVLGGMLGAAPPIDDDGMLAWAESLVCSDVAEVMRTAEPLDEPLRLDAGSNRWRRYDRSMPPDGFVAVGDALCSFNPAYGQGVTMAAREAVLLRDVCARTTAVTQQYFARSTALLTDPWRIAAGRDAALRSRTADLADRYVQALVRVAPDDRELSAAVTRVASLAAPTKELLAPRLIGRVVARSLARRGR</sequence>
<keyword evidence="3" id="KW-1185">Reference proteome</keyword>
<accession>A0A7Y4L8B3</accession>
<dbReference type="RefSeq" id="WP_171678448.1">
    <property type="nucleotide sequence ID" value="NZ_JABJRC010000011.1"/>
</dbReference>
<gene>
    <name evidence="2" type="ORF">HPO96_33580</name>
</gene>
<dbReference type="SUPFAM" id="SSF51905">
    <property type="entry name" value="FAD/NAD(P)-binding domain"/>
    <property type="match status" value="1"/>
</dbReference>
<dbReference type="InterPro" id="IPR036188">
    <property type="entry name" value="FAD/NAD-bd_sf"/>
</dbReference>
<dbReference type="EMBL" id="JABJRC010000011">
    <property type="protein sequence ID" value="NOL45191.1"/>
    <property type="molecule type" value="Genomic_DNA"/>
</dbReference>
<dbReference type="PANTHER" id="PTHR43422:SF3">
    <property type="entry name" value="THIAMINE THIAZOLE SYNTHASE"/>
    <property type="match status" value="1"/>
</dbReference>
<evidence type="ECO:0000313" key="3">
    <source>
        <dbReference type="Proteomes" id="UP000534306"/>
    </source>
</evidence>
<dbReference type="PANTHER" id="PTHR43422">
    <property type="entry name" value="THIAMINE THIAZOLE SYNTHASE"/>
    <property type="match status" value="1"/>
</dbReference>